<dbReference type="Gene3D" id="2.60.40.10">
    <property type="entry name" value="Immunoglobulins"/>
    <property type="match status" value="1"/>
</dbReference>
<dbReference type="InterPro" id="IPR036179">
    <property type="entry name" value="Ig-like_dom_sf"/>
</dbReference>
<dbReference type="InterPro" id="IPR013783">
    <property type="entry name" value="Ig-like_fold"/>
</dbReference>
<dbReference type="Proteomes" id="UP001529510">
    <property type="component" value="Unassembled WGS sequence"/>
</dbReference>
<keyword evidence="3" id="KW-1185">Reference proteome</keyword>
<dbReference type="InterPro" id="IPR007110">
    <property type="entry name" value="Ig-like_dom"/>
</dbReference>
<dbReference type="Pfam" id="PF13927">
    <property type="entry name" value="Ig_3"/>
    <property type="match status" value="1"/>
</dbReference>
<proteinExistence type="predicted"/>
<dbReference type="EMBL" id="JAMKFB020000123">
    <property type="protein sequence ID" value="KAL0153273.1"/>
    <property type="molecule type" value="Genomic_DNA"/>
</dbReference>
<dbReference type="AlphaFoldDB" id="A0ABD0MYV1"/>
<evidence type="ECO:0000313" key="2">
    <source>
        <dbReference type="EMBL" id="KAL0153273.1"/>
    </source>
</evidence>
<name>A0ABD0MYV1_CIRMR</name>
<feature type="non-terminal residue" evidence="2">
    <location>
        <position position="1"/>
    </location>
</feature>
<organism evidence="2 3">
    <name type="scientific">Cirrhinus mrigala</name>
    <name type="common">Mrigala</name>
    <dbReference type="NCBI Taxonomy" id="683832"/>
    <lineage>
        <taxon>Eukaryota</taxon>
        <taxon>Metazoa</taxon>
        <taxon>Chordata</taxon>
        <taxon>Craniata</taxon>
        <taxon>Vertebrata</taxon>
        <taxon>Euteleostomi</taxon>
        <taxon>Actinopterygii</taxon>
        <taxon>Neopterygii</taxon>
        <taxon>Teleostei</taxon>
        <taxon>Ostariophysi</taxon>
        <taxon>Cypriniformes</taxon>
        <taxon>Cyprinidae</taxon>
        <taxon>Labeoninae</taxon>
        <taxon>Labeonini</taxon>
        <taxon>Cirrhinus</taxon>
    </lineage>
</organism>
<feature type="non-terminal residue" evidence="2">
    <location>
        <position position="66"/>
    </location>
</feature>
<dbReference type="SUPFAM" id="SSF48726">
    <property type="entry name" value="Immunoglobulin"/>
    <property type="match status" value="1"/>
</dbReference>
<feature type="domain" description="Ig-like" evidence="1">
    <location>
        <begin position="4"/>
        <end position="66"/>
    </location>
</feature>
<comment type="caution">
    <text evidence="2">The sequence shown here is derived from an EMBL/GenBank/DDBJ whole genome shotgun (WGS) entry which is preliminary data.</text>
</comment>
<evidence type="ECO:0000259" key="1">
    <source>
        <dbReference type="PROSITE" id="PS50835"/>
    </source>
</evidence>
<evidence type="ECO:0000313" key="3">
    <source>
        <dbReference type="Proteomes" id="UP001529510"/>
    </source>
</evidence>
<sequence>LPTPTLTVTPNSPVFTGETVTLTCVIEYYSYSTYQWYKSYTYLQMTDRHTVNGNTLTIRGANESDT</sequence>
<protein>
    <recommendedName>
        <fullName evidence="1">Ig-like domain-containing protein</fullName>
    </recommendedName>
</protein>
<accession>A0ABD0MYV1</accession>
<gene>
    <name evidence="2" type="ORF">M9458_051448</name>
</gene>
<dbReference type="PROSITE" id="PS50835">
    <property type="entry name" value="IG_LIKE"/>
    <property type="match status" value="1"/>
</dbReference>
<reference evidence="2 3" key="1">
    <citation type="submission" date="2024-05" db="EMBL/GenBank/DDBJ databases">
        <title>Genome sequencing and assembly of Indian major carp, Cirrhinus mrigala (Hamilton, 1822).</title>
        <authorList>
            <person name="Mohindra V."/>
            <person name="Chowdhury L.M."/>
            <person name="Lal K."/>
            <person name="Jena J.K."/>
        </authorList>
    </citation>
    <scope>NUCLEOTIDE SEQUENCE [LARGE SCALE GENOMIC DNA]</scope>
    <source>
        <strain evidence="2">CM1030</strain>
        <tissue evidence="2">Blood</tissue>
    </source>
</reference>